<dbReference type="InterPro" id="IPR036264">
    <property type="entry name" value="Bact_exopeptidase_dim_dom"/>
</dbReference>
<evidence type="ECO:0000256" key="2">
    <source>
        <dbReference type="ARBA" id="ARBA00001947"/>
    </source>
</evidence>
<protein>
    <recommendedName>
        <fullName evidence="6">Probable succinyl-diaminopimelate desuccinylase</fullName>
        <ecNumber evidence="5">3.5.1.18</ecNumber>
    </recommendedName>
</protein>
<dbReference type="InterPro" id="IPR001261">
    <property type="entry name" value="ArgE/DapE_CS"/>
</dbReference>
<dbReference type="GO" id="GO:0046872">
    <property type="term" value="F:metal ion binding"/>
    <property type="evidence" value="ECO:0007669"/>
    <property type="project" value="UniProtKB-KW"/>
</dbReference>
<dbReference type="InterPro" id="IPR011650">
    <property type="entry name" value="Peptidase_M20_dimer"/>
</dbReference>
<dbReference type="CDD" id="cd08659">
    <property type="entry name" value="M20_ArgE_DapE-like"/>
    <property type="match status" value="1"/>
</dbReference>
<evidence type="ECO:0000256" key="7">
    <source>
        <dbReference type="ARBA" id="ARBA00022605"/>
    </source>
</evidence>
<dbReference type="UniPathway" id="UPA00034">
    <property type="reaction ID" value="UER00021"/>
</dbReference>
<dbReference type="GO" id="GO:0009089">
    <property type="term" value="P:lysine biosynthetic process via diaminopimelate"/>
    <property type="evidence" value="ECO:0007669"/>
    <property type="project" value="UniProtKB-UniPathway"/>
</dbReference>
<evidence type="ECO:0000256" key="10">
    <source>
        <dbReference type="ARBA" id="ARBA00022833"/>
    </source>
</evidence>
<dbReference type="PROSITE" id="PS00759">
    <property type="entry name" value="ARGE_DAPE_CPG2_2"/>
    <property type="match status" value="1"/>
</dbReference>
<comment type="caution">
    <text evidence="16">The sequence shown here is derived from an EMBL/GenBank/DDBJ whole genome shotgun (WGS) entry which is preliminary data.</text>
</comment>
<dbReference type="NCBIfam" id="NF006365">
    <property type="entry name" value="PRK08588.1"/>
    <property type="match status" value="1"/>
</dbReference>
<comment type="cofactor">
    <cofactor evidence="1">
        <name>Co(2+)</name>
        <dbReference type="ChEBI" id="CHEBI:48828"/>
    </cofactor>
</comment>
<dbReference type="GO" id="GO:0009014">
    <property type="term" value="F:succinyl-diaminopimelate desuccinylase activity"/>
    <property type="evidence" value="ECO:0007669"/>
    <property type="project" value="UniProtKB-EC"/>
</dbReference>
<evidence type="ECO:0000256" key="6">
    <source>
        <dbReference type="ARBA" id="ARBA00016853"/>
    </source>
</evidence>
<feature type="domain" description="Peptidase M20 dimerisation" evidence="15">
    <location>
        <begin position="176"/>
        <end position="284"/>
    </location>
</feature>
<dbReference type="SUPFAM" id="SSF53187">
    <property type="entry name" value="Zn-dependent exopeptidases"/>
    <property type="match status" value="1"/>
</dbReference>
<dbReference type="Gene3D" id="3.40.630.10">
    <property type="entry name" value="Zn peptidases"/>
    <property type="match status" value="1"/>
</dbReference>
<sequence length="386" mass="41816">MTQKFQFTDAEKVQLLADLIAIKSVNDNEVTVAQYLQKLLAKYDISAQILPVEGNRADLVAEIGSGQPVLGISGHMDVVSAGDESQWTSAPYTLTERDGKLYGRGAADMKSGLAAMVIAMIEIKQNRLLKQGTLRLMATMGEEVGELGSKKFADDGYMADVDALVIGEPSGYAIGYAHKGSIDIRLTSTGKAAHSSMPEQGYNAIDPLIDLLGKANHTFRDTDRHSELMGKLLFNTTIFNGGNQVNSIPEKATAEINIRTVPEFNNDEVAEKMTALVDEQNAKGADIAMDIYMSQPSIETSGKSTLVTLGQEIGAQYAGEDVPTNAITAVTDASNMVYGKGLDYPLAIFGPGSLTVHQVNEYVGKQMYLDFSKLYVAWFSRYLNEN</sequence>
<dbReference type="AlphaFoldDB" id="A0A0R2FN17"/>
<evidence type="ECO:0000256" key="11">
    <source>
        <dbReference type="ARBA" id="ARBA00022915"/>
    </source>
</evidence>
<dbReference type="Pfam" id="PF01546">
    <property type="entry name" value="Peptidase_M20"/>
    <property type="match status" value="1"/>
</dbReference>
<dbReference type="SUPFAM" id="SSF55031">
    <property type="entry name" value="Bacterial exopeptidase dimerisation domain"/>
    <property type="match status" value="1"/>
</dbReference>
<evidence type="ECO:0000256" key="14">
    <source>
        <dbReference type="ARBA" id="ARBA00051301"/>
    </source>
</evidence>
<dbReference type="EC" id="3.5.1.18" evidence="5"/>
<dbReference type="InterPro" id="IPR002933">
    <property type="entry name" value="Peptidase_M20"/>
</dbReference>
<keyword evidence="13" id="KW-0170">Cobalt</keyword>
<comment type="pathway">
    <text evidence="3">Amino-acid biosynthesis; L-lysine biosynthesis via DAP pathway; LL-2,6-diaminopimelate from (S)-tetrahydrodipicolinate (succinylase route): step 3/3.</text>
</comment>
<dbReference type="InterPro" id="IPR050072">
    <property type="entry name" value="Peptidase_M20A"/>
</dbReference>
<evidence type="ECO:0000256" key="9">
    <source>
        <dbReference type="ARBA" id="ARBA00022801"/>
    </source>
</evidence>
<dbReference type="PATRIC" id="fig|1423804.4.peg.2543"/>
<evidence type="ECO:0000256" key="3">
    <source>
        <dbReference type="ARBA" id="ARBA00005130"/>
    </source>
</evidence>
<dbReference type="Pfam" id="PF07687">
    <property type="entry name" value="M20_dimer"/>
    <property type="match status" value="1"/>
</dbReference>
<dbReference type="PANTHER" id="PTHR43808:SF8">
    <property type="entry name" value="PEPTIDASE M20 DIMERISATION DOMAIN-CONTAINING PROTEIN"/>
    <property type="match status" value="1"/>
</dbReference>
<dbReference type="OrthoDB" id="9792335at2"/>
<dbReference type="Gene3D" id="3.30.70.360">
    <property type="match status" value="1"/>
</dbReference>
<keyword evidence="12" id="KW-0457">Lysine biosynthesis</keyword>
<keyword evidence="17" id="KW-1185">Reference proteome</keyword>
<evidence type="ECO:0000256" key="5">
    <source>
        <dbReference type="ARBA" id="ARBA00011921"/>
    </source>
</evidence>
<evidence type="ECO:0000313" key="16">
    <source>
        <dbReference type="EMBL" id="KRN26282.1"/>
    </source>
</evidence>
<dbReference type="RefSeq" id="WP_054732608.1">
    <property type="nucleotide sequence ID" value="NZ_AYZM01000038.1"/>
</dbReference>
<evidence type="ECO:0000256" key="1">
    <source>
        <dbReference type="ARBA" id="ARBA00001941"/>
    </source>
</evidence>
<dbReference type="EMBL" id="AYZM01000038">
    <property type="protein sequence ID" value="KRN26282.1"/>
    <property type="molecule type" value="Genomic_DNA"/>
</dbReference>
<dbReference type="STRING" id="1423804.FD14_GL002350"/>
<evidence type="ECO:0000256" key="8">
    <source>
        <dbReference type="ARBA" id="ARBA00022723"/>
    </source>
</evidence>
<dbReference type="NCBIfam" id="TIGR01910">
    <property type="entry name" value="DapE-ArgE"/>
    <property type="match status" value="1"/>
</dbReference>
<gene>
    <name evidence="16" type="ORF">FD14_GL002350</name>
</gene>
<dbReference type="GO" id="GO:0019877">
    <property type="term" value="P:diaminopimelate biosynthetic process"/>
    <property type="evidence" value="ECO:0007669"/>
    <property type="project" value="UniProtKB-KW"/>
</dbReference>
<evidence type="ECO:0000256" key="4">
    <source>
        <dbReference type="ARBA" id="ARBA00006247"/>
    </source>
</evidence>
<dbReference type="InterPro" id="IPR010182">
    <property type="entry name" value="ArgE/DapE"/>
</dbReference>
<dbReference type="Proteomes" id="UP000051442">
    <property type="component" value="Unassembled WGS sequence"/>
</dbReference>
<comment type="cofactor">
    <cofactor evidence="2">
        <name>Zn(2+)</name>
        <dbReference type="ChEBI" id="CHEBI:29105"/>
    </cofactor>
</comment>
<evidence type="ECO:0000256" key="12">
    <source>
        <dbReference type="ARBA" id="ARBA00023154"/>
    </source>
</evidence>
<organism evidence="16 17">
    <name type="scientific">Secundilactobacillus similis DSM 23365 = JCM 2765</name>
    <dbReference type="NCBI Taxonomy" id="1423804"/>
    <lineage>
        <taxon>Bacteria</taxon>
        <taxon>Bacillati</taxon>
        <taxon>Bacillota</taxon>
        <taxon>Bacilli</taxon>
        <taxon>Lactobacillales</taxon>
        <taxon>Lactobacillaceae</taxon>
        <taxon>Secundilactobacillus</taxon>
    </lineage>
</organism>
<evidence type="ECO:0000256" key="13">
    <source>
        <dbReference type="ARBA" id="ARBA00023285"/>
    </source>
</evidence>
<accession>A0A0R2FN17</accession>
<keyword evidence="7" id="KW-0028">Amino-acid biosynthesis</keyword>
<name>A0A0R2FN17_9LACO</name>
<keyword evidence="8" id="KW-0479">Metal-binding</keyword>
<comment type="similarity">
    <text evidence="4">Belongs to the peptidase M20A family.</text>
</comment>
<keyword evidence="10" id="KW-0862">Zinc</keyword>
<evidence type="ECO:0000259" key="15">
    <source>
        <dbReference type="Pfam" id="PF07687"/>
    </source>
</evidence>
<proteinExistence type="inferred from homology"/>
<evidence type="ECO:0000313" key="17">
    <source>
        <dbReference type="Proteomes" id="UP000051442"/>
    </source>
</evidence>
<reference evidence="16 17" key="1">
    <citation type="journal article" date="2015" name="Genome Announc.">
        <title>Expanding the biotechnology potential of lactobacilli through comparative genomics of 213 strains and associated genera.</title>
        <authorList>
            <person name="Sun Z."/>
            <person name="Harris H.M."/>
            <person name="McCann A."/>
            <person name="Guo C."/>
            <person name="Argimon S."/>
            <person name="Zhang W."/>
            <person name="Yang X."/>
            <person name="Jeffery I.B."/>
            <person name="Cooney J.C."/>
            <person name="Kagawa T.F."/>
            <person name="Liu W."/>
            <person name="Song Y."/>
            <person name="Salvetti E."/>
            <person name="Wrobel A."/>
            <person name="Rasinkangas P."/>
            <person name="Parkhill J."/>
            <person name="Rea M.C."/>
            <person name="O'Sullivan O."/>
            <person name="Ritari J."/>
            <person name="Douillard F.P."/>
            <person name="Paul Ross R."/>
            <person name="Yang R."/>
            <person name="Briner A.E."/>
            <person name="Felis G.E."/>
            <person name="de Vos W.M."/>
            <person name="Barrangou R."/>
            <person name="Klaenhammer T.R."/>
            <person name="Caufield P.W."/>
            <person name="Cui Y."/>
            <person name="Zhang H."/>
            <person name="O'Toole P.W."/>
        </authorList>
    </citation>
    <scope>NUCLEOTIDE SEQUENCE [LARGE SCALE GENOMIC DNA]</scope>
    <source>
        <strain evidence="16 17">DSM 23365</strain>
    </source>
</reference>
<keyword evidence="9" id="KW-0378">Hydrolase</keyword>
<dbReference type="PANTHER" id="PTHR43808">
    <property type="entry name" value="ACETYLORNITHINE DEACETYLASE"/>
    <property type="match status" value="1"/>
</dbReference>
<dbReference type="PROSITE" id="PS00758">
    <property type="entry name" value="ARGE_DAPE_CPG2_1"/>
    <property type="match status" value="1"/>
</dbReference>
<comment type="catalytic activity">
    <reaction evidence="14">
        <text>N-succinyl-(2S,6S)-2,6-diaminopimelate + H2O = (2S,6S)-2,6-diaminopimelate + succinate</text>
        <dbReference type="Rhea" id="RHEA:22608"/>
        <dbReference type="ChEBI" id="CHEBI:15377"/>
        <dbReference type="ChEBI" id="CHEBI:30031"/>
        <dbReference type="ChEBI" id="CHEBI:57609"/>
        <dbReference type="ChEBI" id="CHEBI:58087"/>
        <dbReference type="EC" id="3.5.1.18"/>
    </reaction>
</comment>
<keyword evidence="11" id="KW-0220">Diaminopimelate biosynthesis</keyword>